<evidence type="ECO:0000313" key="3">
    <source>
        <dbReference type="EMBL" id="CCH18188.1"/>
    </source>
</evidence>
<dbReference type="RefSeq" id="WP_007459368.1">
    <property type="nucleotide sequence ID" value="NZ_HF570108.1"/>
</dbReference>
<accession>I0L2Z1</accession>
<evidence type="ECO:0000313" key="4">
    <source>
        <dbReference type="Proteomes" id="UP000003448"/>
    </source>
</evidence>
<dbReference type="OrthoDB" id="3690121at2"/>
<proteinExistence type="predicted"/>
<feature type="region of interest" description="Disordered" evidence="1">
    <location>
        <begin position="64"/>
        <end position="115"/>
    </location>
</feature>
<dbReference type="eggNOG" id="ENOG5032X7T">
    <property type="taxonomic scope" value="Bacteria"/>
</dbReference>
<sequence>MSELDRLRHAMRATERPDAMLDLDTVMRAGRRLRIRRRVAGGGAATLVAGVVAVAAVAVGASGPGAPAPTGSAPPVAVAPPSGGRMPSSLASPSREATPPPTIARGVPGPKPLGQVVDTGVKHGTDRRVYYFVRVTVPGQPKVTMGLAAGRRAPDGTVGTDILVNDVEGADRSPGFHQIGYDESSSAAAAPTFGYFVGPAERIIGTVDGRQIDARLSRWSMDKQVVIFWFDPATLTPGERLDGIVARDRDGRRL</sequence>
<protein>
    <submittedName>
        <fullName evidence="3">Uncharacterized protein</fullName>
    </submittedName>
</protein>
<evidence type="ECO:0000256" key="2">
    <source>
        <dbReference type="SAM" id="Phobius"/>
    </source>
</evidence>
<keyword evidence="2" id="KW-0812">Transmembrane</keyword>
<comment type="caution">
    <text evidence="3">The sequence shown here is derived from an EMBL/GenBank/DDBJ whole genome shotgun (WGS) entry which is preliminary data.</text>
</comment>
<gene>
    <name evidence="3" type="ORF">MILUP08_43093</name>
</gene>
<keyword evidence="2" id="KW-0472">Membrane</keyword>
<keyword evidence="4" id="KW-1185">Reference proteome</keyword>
<dbReference type="Proteomes" id="UP000003448">
    <property type="component" value="Unassembled WGS sequence"/>
</dbReference>
<dbReference type="STRING" id="1150864.MILUP08_43093"/>
<keyword evidence="2" id="KW-1133">Transmembrane helix</keyword>
<feature type="compositionally biased region" description="Low complexity" evidence="1">
    <location>
        <begin position="64"/>
        <end position="85"/>
    </location>
</feature>
<dbReference type="EMBL" id="CAIE01000025">
    <property type="protein sequence ID" value="CCH18188.1"/>
    <property type="molecule type" value="Genomic_DNA"/>
</dbReference>
<feature type="transmembrane region" description="Helical" evidence="2">
    <location>
        <begin position="39"/>
        <end position="61"/>
    </location>
</feature>
<name>I0L2Z1_9ACTN</name>
<reference evidence="4" key="1">
    <citation type="journal article" date="2012" name="J. Bacteriol.">
        <title>Genome Sequence of Micromonospora lupini Lupac 08, Isolated from Root Nodules of Lupinus angustifolius.</title>
        <authorList>
            <person name="Alonso-Vega P."/>
            <person name="Normand P."/>
            <person name="Bacigalupe R."/>
            <person name="Pujic P."/>
            <person name="Lajus A."/>
            <person name="Vallenet D."/>
            <person name="Carro L."/>
            <person name="Coll P."/>
            <person name="Trujillo M.E."/>
        </authorList>
    </citation>
    <scope>NUCLEOTIDE SEQUENCE [LARGE SCALE GENOMIC DNA]</scope>
    <source>
        <strain evidence="4">Lupac 08</strain>
    </source>
</reference>
<evidence type="ECO:0000256" key="1">
    <source>
        <dbReference type="SAM" id="MobiDB-lite"/>
    </source>
</evidence>
<dbReference type="AlphaFoldDB" id="I0L2Z1"/>
<organism evidence="3 4">
    <name type="scientific">Micromonospora lupini str. Lupac 08</name>
    <dbReference type="NCBI Taxonomy" id="1150864"/>
    <lineage>
        <taxon>Bacteria</taxon>
        <taxon>Bacillati</taxon>
        <taxon>Actinomycetota</taxon>
        <taxon>Actinomycetes</taxon>
        <taxon>Micromonosporales</taxon>
        <taxon>Micromonosporaceae</taxon>
        <taxon>Micromonospora</taxon>
    </lineage>
</organism>